<comment type="function">
    <text evidence="7">Sodium-phosphate symporter.</text>
</comment>
<feature type="chain" id="PRO_5012683709" description="Phosphate transporter" evidence="8">
    <location>
        <begin position="22"/>
        <end position="505"/>
    </location>
</feature>
<dbReference type="GO" id="GO:0035435">
    <property type="term" value="P:phosphate ion transmembrane transport"/>
    <property type="evidence" value="ECO:0007669"/>
    <property type="project" value="TreeGrafter"/>
</dbReference>
<evidence type="ECO:0000313" key="10">
    <source>
        <dbReference type="Proteomes" id="UP000187455"/>
    </source>
</evidence>
<keyword evidence="8" id="KW-0732">Signal</keyword>
<dbReference type="PANTHER" id="PTHR11101">
    <property type="entry name" value="PHOSPHATE TRANSPORTER"/>
    <property type="match status" value="1"/>
</dbReference>
<evidence type="ECO:0000256" key="4">
    <source>
        <dbReference type="ARBA" id="ARBA00022692"/>
    </source>
</evidence>
<dbReference type="STRING" id="133383.A0A1R0GWZ8"/>
<dbReference type="Proteomes" id="UP000187455">
    <property type="component" value="Unassembled WGS sequence"/>
</dbReference>
<evidence type="ECO:0000256" key="8">
    <source>
        <dbReference type="SAM" id="SignalP"/>
    </source>
</evidence>
<evidence type="ECO:0000256" key="2">
    <source>
        <dbReference type="ARBA" id="ARBA00022448"/>
    </source>
</evidence>
<protein>
    <recommendedName>
        <fullName evidence="7">Phosphate transporter</fullName>
    </recommendedName>
</protein>
<organism evidence="9 10">
    <name type="scientific">Smittium mucronatum</name>
    <dbReference type="NCBI Taxonomy" id="133383"/>
    <lineage>
        <taxon>Eukaryota</taxon>
        <taxon>Fungi</taxon>
        <taxon>Fungi incertae sedis</taxon>
        <taxon>Zoopagomycota</taxon>
        <taxon>Kickxellomycotina</taxon>
        <taxon>Harpellomycetes</taxon>
        <taxon>Harpellales</taxon>
        <taxon>Legeriomycetaceae</taxon>
        <taxon>Smittium</taxon>
    </lineage>
</organism>
<feature type="signal peptide" evidence="8">
    <location>
        <begin position="1"/>
        <end position="21"/>
    </location>
</feature>
<keyword evidence="2 7" id="KW-0813">Transport</keyword>
<evidence type="ECO:0000313" key="9">
    <source>
        <dbReference type="EMBL" id="OLY81424.1"/>
    </source>
</evidence>
<feature type="transmembrane region" description="Helical" evidence="7">
    <location>
        <begin position="477"/>
        <end position="503"/>
    </location>
</feature>
<accession>A0A1R0GWZ8</accession>
<feature type="transmembrane region" description="Helical" evidence="7">
    <location>
        <begin position="217"/>
        <end position="241"/>
    </location>
</feature>
<reference evidence="9 10" key="1">
    <citation type="journal article" date="2016" name="Mol. Biol. Evol.">
        <title>Genome-Wide Survey of Gut Fungi (Harpellales) Reveals the First Horizontally Transferred Ubiquitin Gene from a Mosquito Host.</title>
        <authorList>
            <person name="Wang Y."/>
            <person name="White M.M."/>
            <person name="Kvist S."/>
            <person name="Moncalvo J.M."/>
        </authorList>
    </citation>
    <scope>NUCLEOTIDE SEQUENCE [LARGE SCALE GENOMIC DNA]</scope>
    <source>
        <strain evidence="9 10">ALG-7-W6</strain>
    </source>
</reference>
<keyword evidence="4 7" id="KW-0812">Transmembrane</keyword>
<evidence type="ECO:0000256" key="3">
    <source>
        <dbReference type="ARBA" id="ARBA00022592"/>
    </source>
</evidence>
<dbReference type="Pfam" id="PF01384">
    <property type="entry name" value="PHO4"/>
    <property type="match status" value="1"/>
</dbReference>
<keyword evidence="3 7" id="KW-0592">Phosphate transport</keyword>
<keyword evidence="10" id="KW-1185">Reference proteome</keyword>
<feature type="transmembrane region" description="Helical" evidence="7">
    <location>
        <begin position="149"/>
        <end position="171"/>
    </location>
</feature>
<comment type="similarity">
    <text evidence="7">Belongs to the inorganic phosphate transporter (PiT) (TC 2.A.20) family.</text>
</comment>
<dbReference type="OrthoDB" id="260807at2759"/>
<keyword evidence="6 7" id="KW-0472">Membrane</keyword>
<evidence type="ECO:0000256" key="1">
    <source>
        <dbReference type="ARBA" id="ARBA00004141"/>
    </source>
</evidence>
<dbReference type="PANTHER" id="PTHR11101:SF80">
    <property type="entry name" value="PHOSPHATE TRANSPORTER"/>
    <property type="match status" value="1"/>
</dbReference>
<feature type="transmembrane region" description="Helical" evidence="7">
    <location>
        <begin position="86"/>
        <end position="105"/>
    </location>
</feature>
<sequence>MNPHMYTFLFVMAMIFSFADAYGIGANDVANSFATSVSSGTLSLTQAMCIAIVTEFCGAYFLGSGTANTISGSIVNVDQFSNQPELLMLGMTLSVLASATWVIFATSQGWPVSSTHAITGAIIGMGIAAFGGGTVKWGYDGVAKIVTSWFVSPLIAGVVSSIIFLATKYAVLQHDNSFKRGLVAIPFYVFITFWVNITFIISKGLPGTNAVKWRFRTIVGISCAIGAGFALVSYFTYSIWLRRKLQDREDMKMWMIPVAAFVKKQPIVPELTEEDIKAAKEAAEIEAQEVEDTPKTLIQKAKAILMNGLNKDVRNIDNPRLAAIHARAKKYDSTTELLFEFVQVLTACAASFAHGSNDVANAVGPLSTVYRIWQTGKVPGKSVSVAAWNLAYCAAGIDVGLATYGYHIMRALGNNVTYTTPSRGFAAELGTSLTIVTASKIGLPVSTTHCITGAMVGVGLCNGDWRAINWKMFGVTFLSWVITLPFAGLMSGLIFAFCAYSPMKV</sequence>
<dbReference type="EMBL" id="LSSL01002468">
    <property type="protein sequence ID" value="OLY81424.1"/>
    <property type="molecule type" value="Genomic_DNA"/>
</dbReference>
<gene>
    <name evidence="9" type="ORF">AYI68_g4471</name>
</gene>
<proteinExistence type="inferred from homology"/>
<dbReference type="AlphaFoldDB" id="A0A1R0GWZ8"/>
<evidence type="ECO:0000256" key="5">
    <source>
        <dbReference type="ARBA" id="ARBA00022989"/>
    </source>
</evidence>
<dbReference type="InterPro" id="IPR001204">
    <property type="entry name" value="Phos_transporter"/>
</dbReference>
<comment type="subcellular location">
    <subcellularLocation>
        <location evidence="1 7">Membrane</location>
        <topology evidence="1 7">Multi-pass membrane protein</topology>
    </subcellularLocation>
</comment>
<evidence type="ECO:0000256" key="7">
    <source>
        <dbReference type="RuleBase" id="RU363058"/>
    </source>
</evidence>
<evidence type="ECO:0000256" key="6">
    <source>
        <dbReference type="ARBA" id="ARBA00023136"/>
    </source>
</evidence>
<dbReference type="GO" id="GO:0016020">
    <property type="term" value="C:membrane"/>
    <property type="evidence" value="ECO:0007669"/>
    <property type="project" value="UniProtKB-SubCell"/>
</dbReference>
<dbReference type="GO" id="GO:0005315">
    <property type="term" value="F:phosphate transmembrane transporter activity"/>
    <property type="evidence" value="ECO:0007669"/>
    <property type="project" value="InterPro"/>
</dbReference>
<feature type="transmembrane region" description="Helical" evidence="7">
    <location>
        <begin position="117"/>
        <end position="137"/>
    </location>
</feature>
<name>A0A1R0GWZ8_9FUNG</name>
<comment type="caution">
    <text evidence="9">The sequence shown here is derived from an EMBL/GenBank/DDBJ whole genome shotgun (WGS) entry which is preliminary data.</text>
</comment>
<feature type="transmembrane region" description="Helical" evidence="7">
    <location>
        <begin position="183"/>
        <end position="205"/>
    </location>
</feature>
<keyword evidence="5 7" id="KW-1133">Transmembrane helix</keyword>